<proteinExistence type="predicted"/>
<dbReference type="PROSITE" id="PS50294">
    <property type="entry name" value="WD_REPEATS_REGION"/>
    <property type="match status" value="1"/>
</dbReference>
<dbReference type="Gene3D" id="2.130.10.10">
    <property type="entry name" value="YVTN repeat-like/Quinoprotein amine dehydrogenase"/>
    <property type="match status" value="2"/>
</dbReference>
<comment type="caution">
    <text evidence="3">The sequence shown here is derived from an EMBL/GenBank/DDBJ whole genome shotgun (WGS) entry which is preliminary data.</text>
</comment>
<protein>
    <submittedName>
        <fullName evidence="3">WD repeat-containing protein 27</fullName>
    </submittedName>
</protein>
<dbReference type="Proteomes" id="UP001152320">
    <property type="component" value="Chromosome 3"/>
</dbReference>
<evidence type="ECO:0000256" key="2">
    <source>
        <dbReference type="SAM" id="MobiDB-lite"/>
    </source>
</evidence>
<dbReference type="InterPro" id="IPR015943">
    <property type="entry name" value="WD40/YVTN_repeat-like_dom_sf"/>
</dbReference>
<name>A0A9Q1CI67_HOLLE</name>
<dbReference type="PANTHER" id="PTHR44525">
    <property type="entry name" value="WD REPEAT-CONTAINING PROTEIN 27"/>
    <property type="match status" value="1"/>
</dbReference>
<organism evidence="3 4">
    <name type="scientific">Holothuria leucospilota</name>
    <name type="common">Black long sea cucumber</name>
    <name type="synonym">Mertensiothuria leucospilota</name>
    <dbReference type="NCBI Taxonomy" id="206669"/>
    <lineage>
        <taxon>Eukaryota</taxon>
        <taxon>Metazoa</taxon>
        <taxon>Echinodermata</taxon>
        <taxon>Eleutherozoa</taxon>
        <taxon>Echinozoa</taxon>
        <taxon>Holothuroidea</taxon>
        <taxon>Aspidochirotacea</taxon>
        <taxon>Aspidochirotida</taxon>
        <taxon>Holothuriidae</taxon>
        <taxon>Holothuria</taxon>
    </lineage>
</organism>
<dbReference type="InterPro" id="IPR001680">
    <property type="entry name" value="WD40_rpt"/>
</dbReference>
<evidence type="ECO:0000256" key="1">
    <source>
        <dbReference type="PROSITE-ProRule" id="PRU00221"/>
    </source>
</evidence>
<dbReference type="SMART" id="SM00320">
    <property type="entry name" value="WD40"/>
    <property type="match status" value="4"/>
</dbReference>
<sequence>MSETYPPVFHVKSLKTNFSSSLVQLSCNGVYIAAPVTKAVVGVWSLQALDSKPLELLAHKRAVSSVCFGKCHNPTSLCSAADDYVIIWNVEKARSQHENGQQIRGQIIGQRLGYIQYICFNYDDSLVALCIDRDVHVYNVKSQELHTLLEGHTAPVTCAEFCDHHGNTIVTASEDRTFKIWDLSSSILIYQSSIISAHPFLSLSVDAVQDCIALGSADGQLRVYDIRDGSGYKLLHQLDVDKMIQRYLEKRKEEPKVIGSSVISSRPSWQAQTQQTEEDQVDEASMDSVPGGAVLSLWYHQGEALKNRGTNNNASGVGGFLRPDEKHIEYVFLSVLYNSVIVIK</sequence>
<dbReference type="OrthoDB" id="20669at2759"/>
<reference evidence="3" key="1">
    <citation type="submission" date="2021-10" db="EMBL/GenBank/DDBJ databases">
        <title>Tropical sea cucumber genome reveals ecological adaptation and Cuvierian tubules defense mechanism.</title>
        <authorList>
            <person name="Chen T."/>
        </authorList>
    </citation>
    <scope>NUCLEOTIDE SEQUENCE</scope>
    <source>
        <strain evidence="3">Nanhai2018</strain>
        <tissue evidence="3">Muscle</tissue>
    </source>
</reference>
<feature type="region of interest" description="Disordered" evidence="2">
    <location>
        <begin position="259"/>
        <end position="287"/>
    </location>
</feature>
<dbReference type="SUPFAM" id="SSF50978">
    <property type="entry name" value="WD40 repeat-like"/>
    <property type="match status" value="1"/>
</dbReference>
<feature type="repeat" description="WD" evidence="1">
    <location>
        <begin position="149"/>
        <end position="191"/>
    </location>
</feature>
<evidence type="ECO:0000313" key="3">
    <source>
        <dbReference type="EMBL" id="KAJ8045396.1"/>
    </source>
</evidence>
<gene>
    <name evidence="3" type="ORF">HOLleu_08401</name>
</gene>
<evidence type="ECO:0000313" key="4">
    <source>
        <dbReference type="Proteomes" id="UP001152320"/>
    </source>
</evidence>
<accession>A0A9Q1CI67</accession>
<dbReference type="PROSITE" id="PS50082">
    <property type="entry name" value="WD_REPEATS_2"/>
    <property type="match status" value="1"/>
</dbReference>
<feature type="compositionally biased region" description="Acidic residues" evidence="2">
    <location>
        <begin position="276"/>
        <end position="285"/>
    </location>
</feature>
<keyword evidence="1" id="KW-0853">WD repeat</keyword>
<dbReference type="AlphaFoldDB" id="A0A9Q1CI67"/>
<keyword evidence="4" id="KW-1185">Reference proteome</keyword>
<dbReference type="Pfam" id="PF00400">
    <property type="entry name" value="WD40"/>
    <property type="match status" value="1"/>
</dbReference>
<dbReference type="EMBL" id="JAIZAY010000003">
    <property type="protein sequence ID" value="KAJ8045396.1"/>
    <property type="molecule type" value="Genomic_DNA"/>
</dbReference>
<dbReference type="InterPro" id="IPR036322">
    <property type="entry name" value="WD40_repeat_dom_sf"/>
</dbReference>
<dbReference type="InterPro" id="IPR042411">
    <property type="entry name" value="WDR27"/>
</dbReference>
<dbReference type="PANTHER" id="PTHR44525:SF1">
    <property type="entry name" value="WD REPEAT-CONTAINING PROTEIN 27"/>
    <property type="match status" value="1"/>
</dbReference>